<dbReference type="AlphaFoldDB" id="A0A494TNG1"/>
<evidence type="ECO:0000256" key="4">
    <source>
        <dbReference type="ARBA" id="ARBA00022825"/>
    </source>
</evidence>
<keyword evidence="3" id="KW-0378">Hydrolase</keyword>
<accession>A0A494TNG1</accession>
<organism evidence="7 8">
    <name type="scientific">Sphingomonas paeninsulae</name>
    <dbReference type="NCBI Taxonomy" id="2319844"/>
    <lineage>
        <taxon>Bacteria</taxon>
        <taxon>Pseudomonadati</taxon>
        <taxon>Pseudomonadota</taxon>
        <taxon>Alphaproteobacteria</taxon>
        <taxon>Sphingomonadales</taxon>
        <taxon>Sphingomonadaceae</taxon>
        <taxon>Sphingomonas</taxon>
    </lineage>
</organism>
<sequence>MTPPLAPRRPSTTTHHNVTLTDDYAWLRDPGYPEVTDTEILDHLKAENAYFEEQMEPQKPLIETLFQEIKARIKEDDASVPAKDGAYLYWRAFEMGGQYRKWWRKPVAGGPDELILDEPALAEGHEYFRVGALSLTEDGRFLAYSIDDDGSERFTARIRDLRTGALLDDTVPGTMGALVWNADGSAFLYGQVNDQWRIDTIKLHRIGTPVADDVIIYHEDDIGFQCGAGMTHDRKWIAVATGDNTTSEVRLLPATDPLAEPILVRARKPGVEYDVESHDDTLFIVTNDTNTNFRLATATIAAPGDWQERIAPRRDFYLTDVSCFADFFVVEGRENGLDQIEIHNYAGGAPKRIAFPEASYTAGLDENPEYAIDTIRLSYDSMITPDRVVAYDVATAAMTTLKEQVIPSGYDASKYTTERVEITARDGTKVPVSIVYAKDFPKDGTRPLYLYGYGAYGIAIPPSFSVTRISLLDRGFAFAIAHIRGGDDLGQQWQLDGKLEKRWNAFTDFVDVGRGLCDLGFSSPGKVCAAGGSAGGELMGVVINTDPDLFGAVAAHVPFVDVLNTMLDDTLPLTPGEWPEWGNPIIDNAAFDLIRDYSPYDNVKAQSYPPLLITAGLTDPRVTYWEPAKWCAKLRELKTNDNVLLLKTNMGAGHGGKSGRFESLRETAEEFAFFLWQMNRS</sequence>
<dbReference type="PRINTS" id="PR00862">
    <property type="entry name" value="PROLIGOPTASE"/>
</dbReference>
<dbReference type="Gene3D" id="2.130.10.120">
    <property type="entry name" value="Prolyl oligopeptidase, N-terminal domain"/>
    <property type="match status" value="1"/>
</dbReference>
<keyword evidence="4" id="KW-0720">Serine protease</keyword>
<dbReference type="Proteomes" id="UP000276254">
    <property type="component" value="Chromosome"/>
</dbReference>
<evidence type="ECO:0000313" key="7">
    <source>
        <dbReference type="EMBL" id="AYJ87008.1"/>
    </source>
</evidence>
<dbReference type="SUPFAM" id="SSF53474">
    <property type="entry name" value="alpha/beta-Hydrolases"/>
    <property type="match status" value="1"/>
</dbReference>
<proteinExistence type="inferred from homology"/>
<evidence type="ECO:0000256" key="3">
    <source>
        <dbReference type="ARBA" id="ARBA00022801"/>
    </source>
</evidence>
<evidence type="ECO:0000259" key="6">
    <source>
        <dbReference type="Pfam" id="PF02897"/>
    </source>
</evidence>
<dbReference type="PANTHER" id="PTHR11757">
    <property type="entry name" value="PROTEASE FAMILY S9A OLIGOPEPTIDASE"/>
    <property type="match status" value="1"/>
</dbReference>
<dbReference type="RefSeq" id="WP_121153868.1">
    <property type="nucleotide sequence ID" value="NZ_CP032829.1"/>
</dbReference>
<dbReference type="SUPFAM" id="SSF50993">
    <property type="entry name" value="Peptidase/esterase 'gauge' domain"/>
    <property type="match status" value="1"/>
</dbReference>
<dbReference type="Pfam" id="PF02897">
    <property type="entry name" value="Peptidase_S9_N"/>
    <property type="match status" value="1"/>
</dbReference>
<dbReference type="InterPro" id="IPR002470">
    <property type="entry name" value="Peptidase_S9A"/>
</dbReference>
<dbReference type="OrthoDB" id="9801421at2"/>
<evidence type="ECO:0000259" key="5">
    <source>
        <dbReference type="Pfam" id="PF00326"/>
    </source>
</evidence>
<gene>
    <name evidence="7" type="ORF">D3Y57_14990</name>
</gene>
<dbReference type="GO" id="GO:0004252">
    <property type="term" value="F:serine-type endopeptidase activity"/>
    <property type="evidence" value="ECO:0007669"/>
    <property type="project" value="InterPro"/>
</dbReference>
<dbReference type="InterPro" id="IPR001375">
    <property type="entry name" value="Peptidase_S9_cat"/>
</dbReference>
<evidence type="ECO:0000256" key="2">
    <source>
        <dbReference type="ARBA" id="ARBA00022670"/>
    </source>
</evidence>
<keyword evidence="8" id="KW-1185">Reference proteome</keyword>
<dbReference type="InterPro" id="IPR023302">
    <property type="entry name" value="Pept_S9A_N"/>
</dbReference>
<evidence type="ECO:0000256" key="1">
    <source>
        <dbReference type="ARBA" id="ARBA00005228"/>
    </source>
</evidence>
<dbReference type="EMBL" id="CP032829">
    <property type="protein sequence ID" value="AYJ87008.1"/>
    <property type="molecule type" value="Genomic_DNA"/>
</dbReference>
<dbReference type="InterPro" id="IPR029058">
    <property type="entry name" value="AB_hydrolase_fold"/>
</dbReference>
<dbReference type="PANTHER" id="PTHR11757:SF19">
    <property type="entry name" value="PROLYL ENDOPEPTIDASE-LIKE"/>
    <property type="match status" value="1"/>
</dbReference>
<dbReference type="KEGG" id="spha:D3Y57_14990"/>
<name>A0A494TNG1_SPHPE</name>
<comment type="similarity">
    <text evidence="1">Belongs to the peptidase S9A family.</text>
</comment>
<evidence type="ECO:0000313" key="8">
    <source>
        <dbReference type="Proteomes" id="UP000276254"/>
    </source>
</evidence>
<dbReference type="GO" id="GO:0006508">
    <property type="term" value="P:proteolysis"/>
    <property type="evidence" value="ECO:0007669"/>
    <property type="project" value="UniProtKB-KW"/>
</dbReference>
<feature type="domain" description="Peptidase S9 prolyl oligopeptidase catalytic" evidence="5">
    <location>
        <begin position="462"/>
        <end position="679"/>
    </location>
</feature>
<keyword evidence="2" id="KW-0645">Protease</keyword>
<protein>
    <submittedName>
        <fullName evidence="7">S9 family peptidase</fullName>
    </submittedName>
</protein>
<feature type="domain" description="Peptidase S9A N-terminal" evidence="6">
    <location>
        <begin position="6"/>
        <end position="403"/>
    </location>
</feature>
<reference evidence="7 8" key="1">
    <citation type="submission" date="2018-09" db="EMBL/GenBank/DDBJ databases">
        <title>Sphingomonas peninsula sp. nov., isolated from fildes peninsula, Antarctic soil.</title>
        <authorList>
            <person name="Yingchao G."/>
        </authorList>
    </citation>
    <scope>NUCLEOTIDE SEQUENCE [LARGE SCALE GENOMIC DNA]</scope>
    <source>
        <strain evidence="7 8">YZ-8</strain>
    </source>
</reference>
<dbReference type="Pfam" id="PF00326">
    <property type="entry name" value="Peptidase_S9"/>
    <property type="match status" value="1"/>
</dbReference>
<dbReference type="Gene3D" id="3.40.50.1820">
    <property type="entry name" value="alpha/beta hydrolase"/>
    <property type="match status" value="1"/>
</dbReference>
<dbReference type="InterPro" id="IPR051543">
    <property type="entry name" value="Serine_Peptidase_S9A"/>
</dbReference>